<protein>
    <submittedName>
        <fullName evidence="10">Thioredoxin domain-containing protein</fullName>
    </submittedName>
</protein>
<evidence type="ECO:0000256" key="4">
    <source>
        <dbReference type="ARBA" id="ARBA00022982"/>
    </source>
</evidence>
<dbReference type="Gene3D" id="3.40.30.10">
    <property type="entry name" value="Glutaredoxin"/>
    <property type="match status" value="1"/>
</dbReference>
<keyword evidence="5" id="KW-0560">Oxidoreductase</keyword>
<gene>
    <name evidence="10" type="ORF">ACFQEY_11640</name>
</gene>
<comment type="caution">
    <text evidence="10">The sequence shown here is derived from an EMBL/GenBank/DDBJ whole genome shotgun (WGS) entry which is preliminary data.</text>
</comment>
<dbReference type="InterPro" id="IPR013766">
    <property type="entry name" value="Thioredoxin_domain"/>
</dbReference>
<feature type="compositionally biased region" description="Gly residues" evidence="8">
    <location>
        <begin position="26"/>
        <end position="48"/>
    </location>
</feature>
<feature type="domain" description="Thioredoxin" evidence="9">
    <location>
        <begin position="58"/>
        <end position="244"/>
    </location>
</feature>
<feature type="region of interest" description="Disordered" evidence="8">
    <location>
        <begin position="26"/>
        <end position="54"/>
    </location>
</feature>
<dbReference type="InterPro" id="IPR036249">
    <property type="entry name" value="Thioredoxin-like_sf"/>
</dbReference>
<keyword evidence="4" id="KW-0249">Electron transport</keyword>
<evidence type="ECO:0000259" key="9">
    <source>
        <dbReference type="PROSITE" id="PS51352"/>
    </source>
</evidence>
<evidence type="ECO:0000256" key="3">
    <source>
        <dbReference type="ARBA" id="ARBA00022729"/>
    </source>
</evidence>
<sequence length="244" mass="24829">MEHTRRSLLAGAAVAGVVGATGCLGGNDGGSGETGGNDGGGGGGGSGENGDNAVAVDLDTGSYNCDLAEPSDPDLDYRPALGDPDADVVVRAFEDFTCPHCATYKLDHFPTIREEYVDTGQVRYEHFDFPIPVDETWAVPVASAARGVGAREGDEAYFAFSSAIYEAQGDYSGEAIGDAAEAAGADPCAAMADAQFAAYEEASMEDRSEGESMGLTGTPTIFVNGEAVEGADADAISAAIESAL</sequence>
<dbReference type="Proteomes" id="UP001596333">
    <property type="component" value="Unassembled WGS sequence"/>
</dbReference>
<evidence type="ECO:0000313" key="10">
    <source>
        <dbReference type="EMBL" id="MFC6889667.1"/>
    </source>
</evidence>
<proteinExistence type="inferred from homology"/>
<dbReference type="RefSeq" id="WP_379768683.1">
    <property type="nucleotide sequence ID" value="NZ_JBHSXI010000012.1"/>
</dbReference>
<dbReference type="Pfam" id="PF13462">
    <property type="entry name" value="Thioredoxin_4"/>
    <property type="match status" value="1"/>
</dbReference>
<evidence type="ECO:0000256" key="6">
    <source>
        <dbReference type="ARBA" id="ARBA00023157"/>
    </source>
</evidence>
<comment type="similarity">
    <text evidence="2">Belongs to the glutaredoxin family.</text>
</comment>
<keyword evidence="11" id="KW-1185">Reference proteome</keyword>
<keyword evidence="7" id="KW-0676">Redox-active center</keyword>
<keyword evidence="6" id="KW-1015">Disulfide bond</keyword>
<evidence type="ECO:0000256" key="8">
    <source>
        <dbReference type="SAM" id="MobiDB-lite"/>
    </source>
</evidence>
<organism evidence="10 11">
    <name type="scientific">Halorubrum trueperi</name>
    <dbReference type="NCBI Taxonomy" id="2004704"/>
    <lineage>
        <taxon>Archaea</taxon>
        <taxon>Methanobacteriati</taxon>
        <taxon>Methanobacteriota</taxon>
        <taxon>Stenosarchaea group</taxon>
        <taxon>Halobacteria</taxon>
        <taxon>Halobacteriales</taxon>
        <taxon>Haloferacaceae</taxon>
        <taxon>Halorubrum</taxon>
    </lineage>
</organism>
<keyword evidence="4" id="KW-0813">Transport</keyword>
<evidence type="ECO:0000313" key="11">
    <source>
        <dbReference type="Proteomes" id="UP001596333"/>
    </source>
</evidence>
<dbReference type="PANTHER" id="PTHR13887">
    <property type="entry name" value="GLUTATHIONE S-TRANSFERASE KAPPA"/>
    <property type="match status" value="1"/>
</dbReference>
<evidence type="ECO:0000256" key="2">
    <source>
        <dbReference type="ARBA" id="ARBA00007787"/>
    </source>
</evidence>
<name>A0ABD5UJM5_9EURY</name>
<comment type="similarity">
    <text evidence="1">Belongs to the thioredoxin family. DsbA subfamily.</text>
</comment>
<evidence type="ECO:0000256" key="1">
    <source>
        <dbReference type="ARBA" id="ARBA00005791"/>
    </source>
</evidence>
<dbReference type="GO" id="GO:0016491">
    <property type="term" value="F:oxidoreductase activity"/>
    <property type="evidence" value="ECO:0007669"/>
    <property type="project" value="UniProtKB-KW"/>
</dbReference>
<dbReference type="SUPFAM" id="SSF52833">
    <property type="entry name" value="Thioredoxin-like"/>
    <property type="match status" value="1"/>
</dbReference>
<reference evidence="10 11" key="1">
    <citation type="journal article" date="2019" name="Int. J. Syst. Evol. Microbiol.">
        <title>The Global Catalogue of Microorganisms (GCM) 10K type strain sequencing project: providing services to taxonomists for standard genome sequencing and annotation.</title>
        <authorList>
            <consortium name="The Broad Institute Genomics Platform"/>
            <consortium name="The Broad Institute Genome Sequencing Center for Infectious Disease"/>
            <person name="Wu L."/>
            <person name="Ma J."/>
        </authorList>
    </citation>
    <scope>NUCLEOTIDE SEQUENCE [LARGE SCALE GENOMIC DNA]</scope>
    <source>
        <strain evidence="10 11">Y73</strain>
    </source>
</reference>
<dbReference type="AlphaFoldDB" id="A0ABD5UJM5"/>
<evidence type="ECO:0000256" key="7">
    <source>
        <dbReference type="ARBA" id="ARBA00023284"/>
    </source>
</evidence>
<dbReference type="EMBL" id="JBHSXI010000012">
    <property type="protein sequence ID" value="MFC6889667.1"/>
    <property type="molecule type" value="Genomic_DNA"/>
</dbReference>
<evidence type="ECO:0000256" key="5">
    <source>
        <dbReference type="ARBA" id="ARBA00023002"/>
    </source>
</evidence>
<dbReference type="InterPro" id="IPR012336">
    <property type="entry name" value="Thioredoxin-like_fold"/>
</dbReference>
<dbReference type="PROSITE" id="PS51352">
    <property type="entry name" value="THIOREDOXIN_2"/>
    <property type="match status" value="1"/>
</dbReference>
<dbReference type="PROSITE" id="PS51257">
    <property type="entry name" value="PROKAR_LIPOPROTEIN"/>
    <property type="match status" value="1"/>
</dbReference>
<keyword evidence="3" id="KW-0732">Signal</keyword>
<accession>A0ABD5UJM5</accession>
<dbReference type="PANTHER" id="PTHR13887:SF14">
    <property type="entry name" value="DISULFIDE BOND FORMATION PROTEIN D"/>
    <property type="match status" value="1"/>
</dbReference>
<dbReference type="CDD" id="cd02972">
    <property type="entry name" value="DsbA_family"/>
    <property type="match status" value="1"/>
</dbReference>